<feature type="region of interest" description="Disordered" evidence="1">
    <location>
        <begin position="146"/>
        <end position="182"/>
    </location>
</feature>
<keyword evidence="3" id="KW-0808">Transferase</keyword>
<dbReference type="CDD" id="cd04186">
    <property type="entry name" value="GT_2_like_c"/>
    <property type="match status" value="1"/>
</dbReference>
<feature type="region of interest" description="Disordered" evidence="1">
    <location>
        <begin position="1"/>
        <end position="20"/>
    </location>
</feature>
<dbReference type="InterPro" id="IPR029044">
    <property type="entry name" value="Nucleotide-diphossugar_trans"/>
</dbReference>
<dbReference type="CDD" id="cd04184">
    <property type="entry name" value="GT2_RfbC_Mx_like"/>
    <property type="match status" value="1"/>
</dbReference>
<dbReference type="PANTHER" id="PTHR43685">
    <property type="entry name" value="GLYCOSYLTRANSFERASE"/>
    <property type="match status" value="1"/>
</dbReference>
<name>A0ABV6C146_9ACTN</name>
<keyword evidence="4" id="KW-1185">Reference proteome</keyword>
<dbReference type="EMBL" id="JBHLYQ010000029">
    <property type="protein sequence ID" value="MFC0081413.1"/>
    <property type="molecule type" value="Genomic_DNA"/>
</dbReference>
<dbReference type="Gene3D" id="3.90.550.10">
    <property type="entry name" value="Spore Coat Polysaccharide Biosynthesis Protein SpsA, Chain A"/>
    <property type="match status" value="2"/>
</dbReference>
<protein>
    <submittedName>
        <fullName evidence="3">Glycosyltransferase</fullName>
        <ecNumber evidence="3">2.4.-.-</ecNumber>
    </submittedName>
</protein>
<evidence type="ECO:0000256" key="1">
    <source>
        <dbReference type="SAM" id="MobiDB-lite"/>
    </source>
</evidence>
<evidence type="ECO:0000313" key="4">
    <source>
        <dbReference type="Proteomes" id="UP001589788"/>
    </source>
</evidence>
<dbReference type="SUPFAM" id="SSF53448">
    <property type="entry name" value="Nucleotide-diphospho-sugar transferases"/>
    <property type="match status" value="2"/>
</dbReference>
<evidence type="ECO:0000313" key="3">
    <source>
        <dbReference type="EMBL" id="MFC0081413.1"/>
    </source>
</evidence>
<feature type="domain" description="Glycosyltransferase 2-like" evidence="2">
    <location>
        <begin position="564"/>
        <end position="738"/>
    </location>
</feature>
<reference evidence="3 4" key="1">
    <citation type="submission" date="2024-09" db="EMBL/GenBank/DDBJ databases">
        <authorList>
            <person name="Sun Q."/>
            <person name="Mori K."/>
        </authorList>
    </citation>
    <scope>NUCLEOTIDE SEQUENCE [LARGE SCALE GENOMIC DNA]</scope>
    <source>
        <strain evidence="3 4">JCM 15389</strain>
    </source>
</reference>
<dbReference type="GO" id="GO:0016757">
    <property type="term" value="F:glycosyltransferase activity"/>
    <property type="evidence" value="ECO:0007669"/>
    <property type="project" value="UniProtKB-KW"/>
</dbReference>
<dbReference type="Proteomes" id="UP001589788">
    <property type="component" value="Unassembled WGS sequence"/>
</dbReference>
<dbReference type="InterPro" id="IPR001173">
    <property type="entry name" value="Glyco_trans_2-like"/>
</dbReference>
<keyword evidence="3" id="KW-0328">Glycosyltransferase</keyword>
<dbReference type="PANTHER" id="PTHR43685:SF2">
    <property type="entry name" value="GLYCOSYLTRANSFERASE 2-LIKE DOMAIN-CONTAINING PROTEIN"/>
    <property type="match status" value="1"/>
</dbReference>
<sequence>MPTPTASPPGLLLAAGSSPRGRDRLEDLLATVDEFQRCGPDPETWPEGPSGSCRVLLLEDPATLPSWLQWADGRRVPTGVLLAWESPSTLVADEDPPAAAALLASWETTIRTVLRHAGDRPTWLLALDDGEALPSPAALRTWLVTGQAPTTGPDPRPSTDASRDAPPDLRGVPGPGPHPAGLVLPAHEQLATVLQQMSGGHPRSPLREGTLPEPTPWALALRREALRREGWATPDSRCEAPAPATTGDRAAADAEQERQAPIGSPWGPDASADLPGYRRWQQEVEGTPGPPGSALDRHPRLRAGPVVTVAVPVYRPDLALLTKAVQSVQAQTYPRFELCLCDDGSDDPALTGALAAFGQDPRVRVTSLPRNQGIAAATNAAVALGQGAWVAFLDQDDELAPNALEEVALAIEADPSVDLLYSDDDKIDLVGQRFGPQFKPDWSPDLLLSCGYLAHLFVIRRALFDELGGFRSAFDGSQDWDLALRATERTRAVRHLPKILYHWRSAQHSTAGSLSAKPWAHDAGRRAIAAALERRGEPAEVEPHPDLVGYNHVRRLVRGNPLVSVVIPFRDRPDLTQRCLDSFLEAPGHDNVEFVLVDNGSTEPETAALLRQASADHRVRVLKAPGPFNWAKLVNDGARAGQGELLLFLNNDVVAASPGWLAAMIGHAQRPEIGAVGARLVFPDGRLQHCGTVIGLVGPAGHVMVGLPPGRIGYMGFDRVTRNWTAVTGACLLTRREVWEEVGAFDETLPVAYNDVDFCLKLRDRGYWNVVTPLAELVHAESASRGVTGFQTDVGRFAQRWETWLRHDDPLFSPHLSHFDPSCAIRQAGEDEQWMQRLEAFSLPSKP</sequence>
<accession>A0ABV6C146</accession>
<evidence type="ECO:0000259" key="2">
    <source>
        <dbReference type="Pfam" id="PF00535"/>
    </source>
</evidence>
<proteinExistence type="predicted"/>
<organism evidence="3 4">
    <name type="scientific">Aciditerrimonas ferrireducens</name>
    <dbReference type="NCBI Taxonomy" id="667306"/>
    <lineage>
        <taxon>Bacteria</taxon>
        <taxon>Bacillati</taxon>
        <taxon>Actinomycetota</taxon>
        <taxon>Acidimicrobiia</taxon>
        <taxon>Acidimicrobiales</taxon>
        <taxon>Acidimicrobiaceae</taxon>
        <taxon>Aciditerrimonas</taxon>
    </lineage>
</organism>
<dbReference type="Pfam" id="PF00535">
    <property type="entry name" value="Glycos_transf_2"/>
    <property type="match status" value="2"/>
</dbReference>
<dbReference type="InterPro" id="IPR050834">
    <property type="entry name" value="Glycosyltransf_2"/>
</dbReference>
<comment type="caution">
    <text evidence="3">The sequence shown here is derived from an EMBL/GenBank/DDBJ whole genome shotgun (WGS) entry which is preliminary data.</text>
</comment>
<gene>
    <name evidence="3" type="ORF">ACFFRE_04505</name>
</gene>
<feature type="region of interest" description="Disordered" evidence="1">
    <location>
        <begin position="230"/>
        <end position="274"/>
    </location>
</feature>
<feature type="domain" description="Glycosyltransferase 2-like" evidence="2">
    <location>
        <begin position="308"/>
        <end position="465"/>
    </location>
</feature>
<dbReference type="RefSeq" id="WP_377788632.1">
    <property type="nucleotide sequence ID" value="NZ_JBHLYQ010000029.1"/>
</dbReference>
<dbReference type="EC" id="2.4.-.-" evidence="3"/>